<dbReference type="EMBL" id="AP027925">
    <property type="protein sequence ID" value="BED93143.1"/>
    <property type="molecule type" value="Genomic_DNA"/>
</dbReference>
<dbReference type="SUPFAM" id="SSF55200">
    <property type="entry name" value="Translation initiation factor IF3, C-terminal domain"/>
    <property type="match status" value="1"/>
</dbReference>
<organism evidence="7">
    <name type="scientific">Candidatus Paraimprobicoccus trichonymphae</name>
    <dbReference type="NCBI Taxonomy" id="3033793"/>
    <lineage>
        <taxon>Bacteria</taxon>
        <taxon>Bacillati</taxon>
        <taxon>Bacillota</taxon>
        <taxon>Clostridia</taxon>
        <taxon>Candidatus Paraimprobicoccus</taxon>
    </lineage>
</organism>
<dbReference type="GO" id="GO:0043022">
    <property type="term" value="F:ribosome binding"/>
    <property type="evidence" value="ECO:0007669"/>
    <property type="project" value="TreeGrafter"/>
</dbReference>
<dbReference type="Pfam" id="PF05198">
    <property type="entry name" value="IF3_N"/>
    <property type="match status" value="1"/>
</dbReference>
<name>A0AA48IAK4_9FIRM</name>
<feature type="domain" description="Translation initiation factor 3 C-terminal" evidence="5">
    <location>
        <begin position="61"/>
        <end position="145"/>
    </location>
</feature>
<evidence type="ECO:0000256" key="3">
    <source>
        <dbReference type="ARBA" id="ARBA00022917"/>
    </source>
</evidence>
<dbReference type="PANTHER" id="PTHR10938">
    <property type="entry name" value="TRANSLATION INITIATION FACTOR IF-3"/>
    <property type="match status" value="1"/>
</dbReference>
<keyword evidence="2 7" id="KW-0396">Initiation factor</keyword>
<evidence type="ECO:0000259" key="5">
    <source>
        <dbReference type="Pfam" id="PF00707"/>
    </source>
</evidence>
<dbReference type="GO" id="GO:0003743">
    <property type="term" value="F:translation initiation factor activity"/>
    <property type="evidence" value="ECO:0007669"/>
    <property type="project" value="UniProtKB-UniRule"/>
</dbReference>
<dbReference type="InterPro" id="IPR036788">
    <property type="entry name" value="T_IF-3_C_sf"/>
</dbReference>
<protein>
    <recommendedName>
        <fullName evidence="4">Translation initiation factor IF-3</fullName>
    </recommendedName>
</protein>
<dbReference type="GO" id="GO:0005829">
    <property type="term" value="C:cytosol"/>
    <property type="evidence" value="ECO:0007669"/>
    <property type="project" value="TreeGrafter"/>
</dbReference>
<dbReference type="AlphaFoldDB" id="A0AA48IAK4"/>
<comment type="similarity">
    <text evidence="1">Belongs to the IF-3 family.</text>
</comment>
<gene>
    <name evidence="7" type="ORF">RsTaC01_1113</name>
</gene>
<evidence type="ECO:0000259" key="6">
    <source>
        <dbReference type="Pfam" id="PF05198"/>
    </source>
</evidence>
<dbReference type="InterPro" id="IPR019814">
    <property type="entry name" value="Translation_initiation_fac_3_N"/>
</dbReference>
<reference evidence="7" key="1">
    <citation type="journal article" date="2023" name="ISME J.">
        <title>Emergence of putative energy parasites within Clostridia revealed by genome analysis of a novel endosymbiotic clade.</title>
        <authorList>
            <person name="Takahashi K."/>
            <person name="Kuwahara H."/>
            <person name="Horikawa Y."/>
            <person name="Izawa K."/>
            <person name="Kato D."/>
            <person name="Inagaki T."/>
            <person name="Yuki M."/>
            <person name="Ohkuma M."/>
            <person name="Hongoh Y."/>
        </authorList>
    </citation>
    <scope>NUCLEOTIDE SEQUENCE</scope>
    <source>
        <strain evidence="7">RsTa-C01</strain>
    </source>
</reference>
<dbReference type="InterPro" id="IPR036787">
    <property type="entry name" value="T_IF-3_N_sf"/>
</dbReference>
<dbReference type="SUPFAM" id="SSF54364">
    <property type="entry name" value="Translation initiation factor IF3, N-terminal domain"/>
    <property type="match status" value="1"/>
</dbReference>
<evidence type="ECO:0000256" key="2">
    <source>
        <dbReference type="ARBA" id="ARBA00022540"/>
    </source>
</evidence>
<dbReference type="Gene3D" id="3.10.20.80">
    <property type="entry name" value="Translation initiation factor 3 (IF-3), N-terminal domain"/>
    <property type="match status" value="1"/>
</dbReference>
<feature type="domain" description="Translation initiation factor 3 N-terminal" evidence="6">
    <location>
        <begin position="3"/>
        <end position="52"/>
    </location>
</feature>
<accession>A0AA48IAK4</accession>
<dbReference type="NCBIfam" id="TIGR00168">
    <property type="entry name" value="infC"/>
    <property type="match status" value="1"/>
</dbReference>
<sequence length="190" mass="21571">MPLGVVSRDYALRLASEKNLDLVKISSVSIPSVCKITDYGKFLFEKGKKEKGAKKNRRKSELKEIRLSPNIAAHDFETRVVWAQGFAEKENRIKITMKFKGREMAHQEIGLRVMKKFAKACSKFSFVEKSPMIDGKIITMYISPNKKLDVKEKPVALKSEITSGLFAENSDNIKIENIKEENSDAEIKNT</sequence>
<evidence type="ECO:0000256" key="1">
    <source>
        <dbReference type="ARBA" id="ARBA00005439"/>
    </source>
</evidence>
<evidence type="ECO:0000256" key="4">
    <source>
        <dbReference type="NCBIfam" id="TIGR00168"/>
    </source>
</evidence>
<evidence type="ECO:0000313" key="7">
    <source>
        <dbReference type="EMBL" id="BED93143.1"/>
    </source>
</evidence>
<dbReference type="Proteomes" id="UP001335720">
    <property type="component" value="Chromosome"/>
</dbReference>
<dbReference type="GO" id="GO:0016020">
    <property type="term" value="C:membrane"/>
    <property type="evidence" value="ECO:0007669"/>
    <property type="project" value="TreeGrafter"/>
</dbReference>
<dbReference type="PANTHER" id="PTHR10938:SF0">
    <property type="entry name" value="TRANSLATION INITIATION FACTOR IF-3, MITOCHONDRIAL"/>
    <property type="match status" value="1"/>
</dbReference>
<dbReference type="InterPro" id="IPR001288">
    <property type="entry name" value="Translation_initiation_fac_3"/>
</dbReference>
<dbReference type="Pfam" id="PF00707">
    <property type="entry name" value="IF3_C"/>
    <property type="match status" value="1"/>
</dbReference>
<dbReference type="KEGG" id="ptrh:RsTaC01_1113"/>
<dbReference type="InterPro" id="IPR019815">
    <property type="entry name" value="Translation_initiation_fac_3_C"/>
</dbReference>
<keyword evidence="3" id="KW-0648">Protein biosynthesis</keyword>
<proteinExistence type="inferred from homology"/>
<dbReference type="GO" id="GO:0032790">
    <property type="term" value="P:ribosome disassembly"/>
    <property type="evidence" value="ECO:0007669"/>
    <property type="project" value="TreeGrafter"/>
</dbReference>
<dbReference type="Gene3D" id="3.30.110.10">
    <property type="entry name" value="Translation initiation factor 3 (IF-3), C-terminal domain"/>
    <property type="match status" value="1"/>
</dbReference>